<organism evidence="2 3">
    <name type="scientific">Frigoriglobus tundricola</name>
    <dbReference type="NCBI Taxonomy" id="2774151"/>
    <lineage>
        <taxon>Bacteria</taxon>
        <taxon>Pseudomonadati</taxon>
        <taxon>Planctomycetota</taxon>
        <taxon>Planctomycetia</taxon>
        <taxon>Gemmatales</taxon>
        <taxon>Gemmataceae</taxon>
        <taxon>Frigoriglobus</taxon>
    </lineage>
</organism>
<dbReference type="EMBL" id="CP053452">
    <property type="protein sequence ID" value="QJX00427.1"/>
    <property type="molecule type" value="Genomic_DNA"/>
</dbReference>
<feature type="compositionally biased region" description="Polar residues" evidence="1">
    <location>
        <begin position="34"/>
        <end position="43"/>
    </location>
</feature>
<dbReference type="KEGG" id="ftj:FTUN_8057"/>
<evidence type="ECO:0000256" key="1">
    <source>
        <dbReference type="SAM" id="MobiDB-lite"/>
    </source>
</evidence>
<protein>
    <submittedName>
        <fullName evidence="2">Uncharacterized protein</fullName>
    </submittedName>
</protein>
<proteinExistence type="predicted"/>
<gene>
    <name evidence="2" type="ORF">FTUN_8057</name>
</gene>
<evidence type="ECO:0000313" key="3">
    <source>
        <dbReference type="Proteomes" id="UP000503447"/>
    </source>
</evidence>
<dbReference type="Proteomes" id="UP000503447">
    <property type="component" value="Chromosome"/>
</dbReference>
<name>A0A6M5Z3T4_9BACT</name>
<evidence type="ECO:0000313" key="2">
    <source>
        <dbReference type="EMBL" id="QJX00427.1"/>
    </source>
</evidence>
<sequence>MTDAQVRTWREMTGPPIRGTLAPFGASVAPSAQKKPSQANAGP</sequence>
<reference evidence="3" key="1">
    <citation type="submission" date="2020-05" db="EMBL/GenBank/DDBJ databases">
        <title>Frigoriglobus tundricola gen. nov., sp. nov., a psychrotolerant cellulolytic planctomycete of the family Gemmataceae with two divergent copies of 16S rRNA gene.</title>
        <authorList>
            <person name="Kulichevskaya I.S."/>
            <person name="Ivanova A.A."/>
            <person name="Naumoff D.G."/>
            <person name="Beletsky A.V."/>
            <person name="Rijpstra W.I.C."/>
            <person name="Sinninghe Damste J.S."/>
            <person name="Mardanov A.V."/>
            <person name="Ravin N.V."/>
            <person name="Dedysh S.N."/>
        </authorList>
    </citation>
    <scope>NUCLEOTIDE SEQUENCE [LARGE SCALE GENOMIC DNA]</scope>
    <source>
        <strain evidence="3">PL17</strain>
    </source>
</reference>
<accession>A0A6M5Z3T4</accession>
<keyword evidence="3" id="KW-1185">Reference proteome</keyword>
<dbReference type="AlphaFoldDB" id="A0A6M5Z3T4"/>
<feature type="region of interest" description="Disordered" evidence="1">
    <location>
        <begin position="1"/>
        <end position="43"/>
    </location>
</feature>